<evidence type="ECO:0000259" key="2">
    <source>
        <dbReference type="Pfam" id="PF00078"/>
    </source>
</evidence>
<reference evidence="4" key="2">
    <citation type="submission" date="2017-12" db="EMBL/GenBank/DDBJ databases">
        <title>Genome sequence of the Bar-tailed Godwit (Limosa lapponica baueri).</title>
        <authorList>
            <person name="Lima N.C.B."/>
            <person name="Parody-Merino A.M."/>
            <person name="Battley P.F."/>
            <person name="Fidler A.E."/>
            <person name="Prosdocimi F."/>
        </authorList>
    </citation>
    <scope>NUCLEOTIDE SEQUENCE [LARGE SCALE GENOMIC DNA]</scope>
</reference>
<feature type="region of interest" description="Disordered" evidence="1">
    <location>
        <begin position="1"/>
        <end position="24"/>
    </location>
</feature>
<dbReference type="Pfam" id="PF00078">
    <property type="entry name" value="RVT_1"/>
    <property type="match status" value="1"/>
</dbReference>
<sequence length="163" mass="18110">MGPPQGRAEGQDDPPPPAGHTLPDAPQETIGLLGHKGTLLAHGHLVVHQDSQVFFLRAALQQGSVLGPVWFNIFIDDLDEETECVLSKFADDTKLGGLADTPEGCAATQRDLDRLESWAERNLRFTKGKCRVLHLGRKNPSHQYRLGVDLLEGTLRRRTWQSW</sequence>
<name>A0A2I0T9Y1_LIMLA</name>
<reference evidence="4" key="1">
    <citation type="submission" date="2017-11" db="EMBL/GenBank/DDBJ databases">
        <authorList>
            <person name="Lima N.C."/>
            <person name="Parody-Merino A.M."/>
            <person name="Battley P.F."/>
            <person name="Fidler A.E."/>
            <person name="Prosdocimi F."/>
        </authorList>
    </citation>
    <scope>NUCLEOTIDE SEQUENCE [LARGE SCALE GENOMIC DNA]</scope>
</reference>
<dbReference type="OrthoDB" id="416454at2759"/>
<dbReference type="GO" id="GO:0003964">
    <property type="term" value="F:RNA-directed DNA polymerase activity"/>
    <property type="evidence" value="ECO:0007669"/>
    <property type="project" value="UniProtKB-KW"/>
</dbReference>
<gene>
    <name evidence="3" type="ORF">llap_19084</name>
</gene>
<dbReference type="PANTHER" id="PTHR33332">
    <property type="entry name" value="REVERSE TRANSCRIPTASE DOMAIN-CONTAINING PROTEIN"/>
    <property type="match status" value="1"/>
</dbReference>
<feature type="domain" description="Reverse transcriptase" evidence="2">
    <location>
        <begin position="47"/>
        <end position="138"/>
    </location>
</feature>
<proteinExistence type="predicted"/>
<keyword evidence="3" id="KW-0695">RNA-directed DNA polymerase</keyword>
<keyword evidence="4" id="KW-1185">Reference proteome</keyword>
<protein>
    <submittedName>
        <fullName evidence="3">Rna-directed dna polymerase from mobile element jockey-like</fullName>
    </submittedName>
</protein>
<evidence type="ECO:0000256" key="1">
    <source>
        <dbReference type="SAM" id="MobiDB-lite"/>
    </source>
</evidence>
<accession>A0A2I0T9Y1</accession>
<evidence type="ECO:0000313" key="3">
    <source>
        <dbReference type="EMBL" id="PKU30613.1"/>
    </source>
</evidence>
<dbReference type="AlphaFoldDB" id="A0A2I0T9Y1"/>
<dbReference type="InterPro" id="IPR000477">
    <property type="entry name" value="RT_dom"/>
</dbReference>
<evidence type="ECO:0000313" key="4">
    <source>
        <dbReference type="Proteomes" id="UP000233556"/>
    </source>
</evidence>
<dbReference type="EMBL" id="KZ514312">
    <property type="protein sequence ID" value="PKU30613.1"/>
    <property type="molecule type" value="Genomic_DNA"/>
</dbReference>
<keyword evidence="3" id="KW-0808">Transferase</keyword>
<organism evidence="3 4">
    <name type="scientific">Limosa lapponica baueri</name>
    <dbReference type="NCBI Taxonomy" id="1758121"/>
    <lineage>
        <taxon>Eukaryota</taxon>
        <taxon>Metazoa</taxon>
        <taxon>Chordata</taxon>
        <taxon>Craniata</taxon>
        <taxon>Vertebrata</taxon>
        <taxon>Euteleostomi</taxon>
        <taxon>Archelosauria</taxon>
        <taxon>Archosauria</taxon>
        <taxon>Dinosauria</taxon>
        <taxon>Saurischia</taxon>
        <taxon>Theropoda</taxon>
        <taxon>Coelurosauria</taxon>
        <taxon>Aves</taxon>
        <taxon>Neognathae</taxon>
        <taxon>Neoaves</taxon>
        <taxon>Charadriiformes</taxon>
        <taxon>Scolopacidae</taxon>
        <taxon>Limosa</taxon>
    </lineage>
</organism>
<keyword evidence="3" id="KW-0548">Nucleotidyltransferase</keyword>
<dbReference type="Proteomes" id="UP000233556">
    <property type="component" value="Unassembled WGS sequence"/>
</dbReference>